<dbReference type="OrthoDB" id="9760689at2"/>
<protein>
    <submittedName>
        <fullName evidence="2">Class I SAM-dependent methyltransferase</fullName>
    </submittedName>
</protein>
<accession>A0A4S4BUP6</accession>
<dbReference type="EMBL" id="SSNT01000012">
    <property type="protein sequence ID" value="THF78302.1"/>
    <property type="molecule type" value="Genomic_DNA"/>
</dbReference>
<reference evidence="2 3" key="1">
    <citation type="submission" date="2019-04" db="EMBL/GenBank/DDBJ databases">
        <title>Bacillus sediminilitoris sp. nov., isolated from a tidal flat sediment on the East China Sea.</title>
        <authorList>
            <person name="Wei Y."/>
            <person name="Mao H."/>
            <person name="Fang J."/>
        </authorList>
    </citation>
    <scope>NUCLEOTIDE SEQUENCE [LARGE SCALE GENOMIC DNA]</scope>
    <source>
        <strain evidence="2 3">DSL-17</strain>
    </source>
</reference>
<dbReference type="Gene3D" id="3.40.50.150">
    <property type="entry name" value="Vaccinia Virus protein VP39"/>
    <property type="match status" value="1"/>
</dbReference>
<dbReference type="InterPro" id="IPR041698">
    <property type="entry name" value="Methyltransf_25"/>
</dbReference>
<sequence>MDPKNGKHILDVGCGTGDLVNTISKAGCSVVGIDKLIKMIQHTKSKDPNIPFYV</sequence>
<keyword evidence="2" id="KW-0489">Methyltransferase</keyword>
<dbReference type="Pfam" id="PF13649">
    <property type="entry name" value="Methyltransf_25"/>
    <property type="match status" value="1"/>
</dbReference>
<evidence type="ECO:0000259" key="1">
    <source>
        <dbReference type="Pfam" id="PF13649"/>
    </source>
</evidence>
<dbReference type="RefSeq" id="WP_136356083.1">
    <property type="nucleotide sequence ID" value="NZ_CP046266.1"/>
</dbReference>
<dbReference type="GO" id="GO:0008168">
    <property type="term" value="F:methyltransferase activity"/>
    <property type="evidence" value="ECO:0007669"/>
    <property type="project" value="UniProtKB-KW"/>
</dbReference>
<dbReference type="SUPFAM" id="SSF53335">
    <property type="entry name" value="S-adenosyl-L-methionine-dependent methyltransferases"/>
    <property type="match status" value="1"/>
</dbReference>
<dbReference type="AlphaFoldDB" id="A0A4S4BUP6"/>
<name>A0A4S4BUP6_9BACI</name>
<evidence type="ECO:0000313" key="2">
    <source>
        <dbReference type="EMBL" id="THF78302.1"/>
    </source>
</evidence>
<keyword evidence="2" id="KW-0808">Transferase</keyword>
<organism evidence="2 3">
    <name type="scientific">Metabacillus sediminilitoris</name>
    <dbReference type="NCBI Taxonomy" id="2567941"/>
    <lineage>
        <taxon>Bacteria</taxon>
        <taxon>Bacillati</taxon>
        <taxon>Bacillota</taxon>
        <taxon>Bacilli</taxon>
        <taxon>Bacillales</taxon>
        <taxon>Bacillaceae</taxon>
        <taxon>Metabacillus</taxon>
    </lineage>
</organism>
<dbReference type="Proteomes" id="UP000310334">
    <property type="component" value="Unassembled WGS sequence"/>
</dbReference>
<proteinExistence type="predicted"/>
<gene>
    <name evidence="2" type="ORF">E6W99_16155</name>
</gene>
<dbReference type="InterPro" id="IPR029063">
    <property type="entry name" value="SAM-dependent_MTases_sf"/>
</dbReference>
<evidence type="ECO:0000313" key="3">
    <source>
        <dbReference type="Proteomes" id="UP000310334"/>
    </source>
</evidence>
<comment type="caution">
    <text evidence="2">The sequence shown here is derived from an EMBL/GenBank/DDBJ whole genome shotgun (WGS) entry which is preliminary data.</text>
</comment>
<feature type="domain" description="Methyltransferase" evidence="1">
    <location>
        <begin position="9"/>
        <end position="49"/>
    </location>
</feature>
<dbReference type="GO" id="GO:0032259">
    <property type="term" value="P:methylation"/>
    <property type="evidence" value="ECO:0007669"/>
    <property type="project" value="UniProtKB-KW"/>
</dbReference>
<keyword evidence="3" id="KW-1185">Reference proteome</keyword>